<dbReference type="AlphaFoldDB" id="Q6AIA5"/>
<dbReference type="KEGG" id="dps:DPPB78"/>
<dbReference type="HOGENOM" id="CLU_025617_1_0_7"/>
<dbReference type="STRING" id="177439.DPPB78"/>
<organism evidence="2 3">
    <name type="scientific">Desulfotalea psychrophila (strain LSv54 / DSM 12343)</name>
    <dbReference type="NCBI Taxonomy" id="177439"/>
    <lineage>
        <taxon>Bacteria</taxon>
        <taxon>Pseudomonadati</taxon>
        <taxon>Thermodesulfobacteriota</taxon>
        <taxon>Desulfobulbia</taxon>
        <taxon>Desulfobulbales</taxon>
        <taxon>Desulfocapsaceae</taxon>
        <taxon>Desulfotalea</taxon>
    </lineage>
</organism>
<feature type="domain" description="Polysaccharide pyruvyl transferase" evidence="1">
    <location>
        <begin position="13"/>
        <end position="297"/>
    </location>
</feature>
<dbReference type="Pfam" id="PF04230">
    <property type="entry name" value="PS_pyruv_trans"/>
    <property type="match status" value="1"/>
</dbReference>
<gene>
    <name evidence="2" type="ordered locus">DPPB78</name>
</gene>
<proteinExistence type="predicted"/>
<name>Q6AIA5_DESPS</name>
<dbReference type="InterPro" id="IPR007345">
    <property type="entry name" value="Polysacch_pyruvyl_Trfase"/>
</dbReference>
<keyword evidence="3" id="KW-1185">Reference proteome</keyword>
<protein>
    <recommendedName>
        <fullName evidence="1">Polysaccharide pyruvyl transferase domain-containing protein</fullName>
    </recommendedName>
</protein>
<dbReference type="RefSeq" id="WP_011190437.1">
    <property type="nucleotide sequence ID" value="NC_006139.1"/>
</dbReference>
<evidence type="ECO:0000313" key="2">
    <source>
        <dbReference type="EMBL" id="CAG37942.1"/>
    </source>
</evidence>
<reference evidence="2 3" key="1">
    <citation type="journal article" date="2004" name="Environ. Microbiol.">
        <title>The genome of Desulfotalea psychrophila, a sulfate-reducing bacterium from permanently cold Arctic sediments.</title>
        <authorList>
            <person name="Rabus R."/>
            <person name="Ruepp A."/>
            <person name="Frickey T."/>
            <person name="Rattei T."/>
            <person name="Fartmann B."/>
            <person name="Stark M."/>
            <person name="Bauer M."/>
            <person name="Zibat A."/>
            <person name="Lombardot T."/>
            <person name="Becker I."/>
            <person name="Amann J."/>
            <person name="Gellner K."/>
            <person name="Teeling H."/>
            <person name="Leuschner W.D."/>
            <person name="Gloeckner F.-O."/>
            <person name="Lupas A.N."/>
            <person name="Amann R."/>
            <person name="Klenk H.-P."/>
        </authorList>
    </citation>
    <scope>NUCLEOTIDE SEQUENCE [LARGE SCALE GENOMIC DNA]</scope>
    <source>
        <strain evidence="3">DSM 12343 / LSv54</strain>
        <plasmid evidence="3">large</plasmid>
    </source>
</reference>
<geneLocation type="plasmid" evidence="3">
    <name>large</name>
</geneLocation>
<sequence length="360" mass="41983">MKVGILTLPFNNNYGGLLQSYALQTYLKKQGHDVLVIQRVSSQISNFQNFKNLVKKMIGFCPIIIDYSAMKEFEYSNMKLTKPITCRKDYNCIDYSFDAFIVGSDQVWRFDYTKDSKKEYFFDFVASSNKTLLSFAASFGIDKWTIDEQETENIKQLLNRFTAVSVREDSGIQLCADHLNFKAELVLDPAFLLHADEYRSLHVQEENNQGKVLHYLLDDNPAYSELSRKVCEILQKDSFTVGRKLEKRVLFWSFFHYRSVYSWINGFNDADFVFTDSFHGVVFSIIFNKPFIAYANKKRGYTRFNSLLNIFGLNDRLVFDLTDFSSDIIKSSIDWDKVNKIIQQERIKSDVFLRCLGTLE</sequence>
<dbReference type="OrthoDB" id="9799278at2"/>
<dbReference type="eggNOG" id="COG2327">
    <property type="taxonomic scope" value="Bacteria"/>
</dbReference>
<accession>Q6AIA5</accession>
<dbReference type="EMBL" id="CR522871">
    <property type="protein sequence ID" value="CAG37942.1"/>
    <property type="molecule type" value="Genomic_DNA"/>
</dbReference>
<dbReference type="Proteomes" id="UP000000602">
    <property type="component" value="Plasmid large"/>
</dbReference>
<evidence type="ECO:0000313" key="3">
    <source>
        <dbReference type="Proteomes" id="UP000000602"/>
    </source>
</evidence>
<evidence type="ECO:0000259" key="1">
    <source>
        <dbReference type="Pfam" id="PF04230"/>
    </source>
</evidence>